<reference evidence="1 2" key="1">
    <citation type="submission" date="2014-08" db="EMBL/GenBank/DDBJ databases">
        <title>Chaperone-usher fimbriae in a diverse selection of Gallibacterium genomes.</title>
        <authorList>
            <person name="Kudirkiene E."/>
            <person name="Bager R.J."/>
            <person name="Johnson T.J."/>
            <person name="Bojesen A.M."/>
        </authorList>
    </citation>
    <scope>NUCLEOTIDE SEQUENCE [LARGE SCALE GENOMIC DNA]</scope>
    <source>
        <strain evidence="1 2">CCM5976</strain>
    </source>
</reference>
<accession>A0A0A2XI87</accession>
<dbReference type="EMBL" id="JPXY01000028">
    <property type="protein sequence ID" value="KGQ31888.1"/>
    <property type="molecule type" value="Genomic_DNA"/>
</dbReference>
<dbReference type="Proteomes" id="UP000030418">
    <property type="component" value="Unassembled WGS sequence"/>
</dbReference>
<gene>
    <name evidence="1" type="ORF">P375_06630</name>
</gene>
<comment type="caution">
    <text evidence="1">The sequence shown here is derived from an EMBL/GenBank/DDBJ whole genome shotgun (WGS) entry which is preliminary data.</text>
</comment>
<dbReference type="RefSeq" id="WP_039093814.1">
    <property type="nucleotide sequence ID" value="NZ_JPXY01000028.1"/>
</dbReference>
<keyword evidence="2" id="KW-1185">Reference proteome</keyword>
<dbReference type="AlphaFoldDB" id="A0A0A2XI87"/>
<evidence type="ECO:0000313" key="1">
    <source>
        <dbReference type="EMBL" id="KGQ31888.1"/>
    </source>
</evidence>
<name>A0A0A2XI87_9PAST</name>
<protein>
    <submittedName>
        <fullName evidence="1">Uncharacterized protein</fullName>
    </submittedName>
</protein>
<proteinExistence type="predicted"/>
<evidence type="ECO:0000313" key="2">
    <source>
        <dbReference type="Proteomes" id="UP000030418"/>
    </source>
</evidence>
<organism evidence="1 2">
    <name type="scientific">Gallibacterium genomosp. 2</name>
    <dbReference type="NCBI Taxonomy" id="155517"/>
    <lineage>
        <taxon>Bacteria</taxon>
        <taxon>Pseudomonadati</taxon>
        <taxon>Pseudomonadota</taxon>
        <taxon>Gammaproteobacteria</taxon>
        <taxon>Pasteurellales</taxon>
        <taxon>Pasteurellaceae</taxon>
        <taxon>Gallibacterium</taxon>
    </lineage>
</organism>
<sequence>MTTFNKILKPVYSAIANYATSDDGAINAKYVLGFGEDSEGELIDFVPMISEYKYIDPEEAKMLTEKPLTEEDIGKTPNEIMLVRIYQHLKSTNQIVA</sequence>